<evidence type="ECO:0000256" key="1">
    <source>
        <dbReference type="SAM" id="MobiDB-lite"/>
    </source>
</evidence>
<keyword evidence="2" id="KW-1133">Transmembrane helix</keyword>
<evidence type="ECO:0000313" key="4">
    <source>
        <dbReference type="Proteomes" id="UP000485058"/>
    </source>
</evidence>
<feature type="region of interest" description="Disordered" evidence="1">
    <location>
        <begin position="60"/>
        <end position="90"/>
    </location>
</feature>
<dbReference type="Proteomes" id="UP000485058">
    <property type="component" value="Unassembled WGS sequence"/>
</dbReference>
<sequence length="113" mass="12154">VTTRCQVEEPNRQIVARPGCVALSRATVARRRVAELLLGWVVVVAAIACIATVVGEGLPLVPGPTSGSMPDEPPPRGNAVEEQPHQQPVRRTVWTAWAKEKTGSECSRCKSCK</sequence>
<keyword evidence="2" id="KW-0812">Transmembrane</keyword>
<gene>
    <name evidence="3" type="ORF">HaLaN_12843</name>
</gene>
<feature type="non-terminal residue" evidence="3">
    <location>
        <position position="1"/>
    </location>
</feature>
<evidence type="ECO:0000313" key="3">
    <source>
        <dbReference type="EMBL" id="GFH16425.1"/>
    </source>
</evidence>
<keyword evidence="4" id="KW-1185">Reference proteome</keyword>
<keyword evidence="2" id="KW-0472">Membrane</keyword>
<dbReference type="EMBL" id="BLLF01000996">
    <property type="protein sequence ID" value="GFH16425.1"/>
    <property type="molecule type" value="Genomic_DNA"/>
</dbReference>
<comment type="caution">
    <text evidence="3">The sequence shown here is derived from an EMBL/GenBank/DDBJ whole genome shotgun (WGS) entry which is preliminary data.</text>
</comment>
<feature type="transmembrane region" description="Helical" evidence="2">
    <location>
        <begin position="33"/>
        <end position="54"/>
    </location>
</feature>
<dbReference type="AlphaFoldDB" id="A0A699Z4D1"/>
<evidence type="ECO:0000256" key="2">
    <source>
        <dbReference type="SAM" id="Phobius"/>
    </source>
</evidence>
<reference evidence="3 4" key="1">
    <citation type="submission" date="2020-02" db="EMBL/GenBank/DDBJ databases">
        <title>Draft genome sequence of Haematococcus lacustris strain NIES-144.</title>
        <authorList>
            <person name="Morimoto D."/>
            <person name="Nakagawa S."/>
            <person name="Yoshida T."/>
            <person name="Sawayama S."/>
        </authorList>
    </citation>
    <scope>NUCLEOTIDE SEQUENCE [LARGE SCALE GENOMIC DNA]</scope>
    <source>
        <strain evidence="3 4">NIES-144</strain>
    </source>
</reference>
<protein>
    <submittedName>
        <fullName evidence="3">Uncharacterized protein</fullName>
    </submittedName>
</protein>
<accession>A0A699Z4D1</accession>
<proteinExistence type="predicted"/>
<feature type="non-terminal residue" evidence="3">
    <location>
        <position position="113"/>
    </location>
</feature>
<organism evidence="3 4">
    <name type="scientific">Haematococcus lacustris</name>
    <name type="common">Green alga</name>
    <name type="synonym">Haematococcus pluvialis</name>
    <dbReference type="NCBI Taxonomy" id="44745"/>
    <lineage>
        <taxon>Eukaryota</taxon>
        <taxon>Viridiplantae</taxon>
        <taxon>Chlorophyta</taxon>
        <taxon>core chlorophytes</taxon>
        <taxon>Chlorophyceae</taxon>
        <taxon>CS clade</taxon>
        <taxon>Chlamydomonadales</taxon>
        <taxon>Haematococcaceae</taxon>
        <taxon>Haematococcus</taxon>
    </lineage>
</organism>
<name>A0A699Z4D1_HAELA</name>